<organism evidence="1 3">
    <name type="scientific">Clostridium septicum</name>
    <dbReference type="NCBI Taxonomy" id="1504"/>
    <lineage>
        <taxon>Bacteria</taxon>
        <taxon>Bacillati</taxon>
        <taxon>Bacillota</taxon>
        <taxon>Clostridia</taxon>
        <taxon>Eubacteriales</taxon>
        <taxon>Clostridiaceae</taxon>
        <taxon>Clostridium</taxon>
    </lineage>
</organism>
<dbReference type="KEGG" id="csep:CP523_02505"/>
<protein>
    <recommendedName>
        <fullName evidence="5">DUF2802 domain-containing protein</fullName>
    </recommendedName>
</protein>
<evidence type="ECO:0000313" key="4">
    <source>
        <dbReference type="Proteomes" id="UP001055437"/>
    </source>
</evidence>
<dbReference type="GeneID" id="303559549"/>
<reference evidence="1 3" key="1">
    <citation type="submission" date="2017-09" db="EMBL/GenBank/DDBJ databases">
        <authorList>
            <person name="Thomas P."/>
            <person name="Seyboldt C."/>
        </authorList>
    </citation>
    <scope>NUCLEOTIDE SEQUENCE [LARGE SCALE GENOMIC DNA]</scope>
    <source>
        <strain evidence="1 3">DSM 7534</strain>
    </source>
</reference>
<accession>A0A9N7JK88</accession>
<gene>
    <name evidence="1" type="ORF">CP523_02505</name>
    <name evidence="2" type="ORF">NH397_10835</name>
</gene>
<evidence type="ECO:0008006" key="5">
    <source>
        <dbReference type="Google" id="ProtNLM"/>
    </source>
</evidence>
<evidence type="ECO:0000313" key="3">
    <source>
        <dbReference type="Proteomes" id="UP000280586"/>
    </source>
</evidence>
<dbReference type="RefSeq" id="WP_066673947.1">
    <property type="nucleotide sequence ID" value="NZ_CABMIZ010000003.1"/>
</dbReference>
<evidence type="ECO:0000313" key="1">
    <source>
        <dbReference type="EMBL" id="AYE33411.1"/>
    </source>
</evidence>
<dbReference type="OrthoDB" id="1957165at2"/>
<dbReference type="Proteomes" id="UP001055437">
    <property type="component" value="Chromosome"/>
</dbReference>
<dbReference type="AlphaFoldDB" id="A0A9N7JK88"/>
<proteinExistence type="predicted"/>
<dbReference type="EMBL" id="CP099799">
    <property type="protein sequence ID" value="USR99989.1"/>
    <property type="molecule type" value="Genomic_DNA"/>
</dbReference>
<name>A0A9N7JK88_CLOSE</name>
<reference evidence="2" key="2">
    <citation type="submission" date="2022-06" db="EMBL/GenBank/DDBJ databases">
        <authorList>
            <person name="Holder M.E."/>
            <person name="Ajami N.J."/>
            <person name="Petrosino J.F."/>
        </authorList>
    </citation>
    <scope>NUCLEOTIDE SEQUENCE</scope>
    <source>
        <strain evidence="2">RMA 8861</strain>
    </source>
</reference>
<dbReference type="Proteomes" id="UP000280586">
    <property type="component" value="Chromosome"/>
</dbReference>
<dbReference type="EMBL" id="CP023671">
    <property type="protein sequence ID" value="AYE33411.1"/>
    <property type="molecule type" value="Genomic_DNA"/>
</dbReference>
<evidence type="ECO:0000313" key="2">
    <source>
        <dbReference type="EMBL" id="USR99989.1"/>
    </source>
</evidence>
<sequence>MIPVLILIIGILLIGLNLKVIKKEDNSFNDILKREENNNNRDYDLEIISIRKDMAESILDIQKEMESMKISIENIKKTKEKDDNNSENVKLYENGVISNIKFPNNLSKKDKTEQVKALLKQGLSDEEVCEKLSIGRGEVLLIKGLL</sequence>
<keyword evidence="4" id="KW-1185">Reference proteome</keyword>